<keyword evidence="9" id="KW-0807">Transducer</keyword>
<protein>
    <submittedName>
        <fullName evidence="11">OR5G3 protein</fullName>
    </submittedName>
</protein>
<evidence type="ECO:0000256" key="7">
    <source>
        <dbReference type="ARBA" id="ARBA00023170"/>
    </source>
</evidence>
<feature type="transmembrane region" description="Helical" evidence="10">
    <location>
        <begin position="65"/>
        <end position="87"/>
    </location>
</feature>
<dbReference type="GO" id="GO:0016020">
    <property type="term" value="C:membrane"/>
    <property type="evidence" value="ECO:0007669"/>
    <property type="project" value="UniProtKB-SubCell"/>
</dbReference>
<dbReference type="GO" id="GO:0004930">
    <property type="term" value="F:G protein-coupled receptor activity"/>
    <property type="evidence" value="ECO:0007669"/>
    <property type="project" value="UniProtKB-KW"/>
</dbReference>
<name>A0A7L0SCG7_GLABR</name>
<evidence type="ECO:0000256" key="2">
    <source>
        <dbReference type="ARBA" id="ARBA00004141"/>
    </source>
</evidence>
<feature type="transmembrane region" description="Helical" evidence="10">
    <location>
        <begin position="31"/>
        <end position="53"/>
    </location>
</feature>
<evidence type="ECO:0000256" key="8">
    <source>
        <dbReference type="ARBA" id="ARBA00023180"/>
    </source>
</evidence>
<keyword evidence="7" id="KW-0675">Receptor</keyword>
<gene>
    <name evidence="11" type="primary">Or5g3_1</name>
    <name evidence="11" type="ORF">GLABRA_R15555</name>
</gene>
<evidence type="ECO:0000256" key="3">
    <source>
        <dbReference type="ARBA" id="ARBA00022692"/>
    </source>
</evidence>
<dbReference type="GO" id="GO:0004984">
    <property type="term" value="F:olfactory receptor activity"/>
    <property type="evidence" value="ECO:0007669"/>
    <property type="project" value="InterPro"/>
</dbReference>
<evidence type="ECO:0000256" key="4">
    <source>
        <dbReference type="ARBA" id="ARBA00022989"/>
    </source>
</evidence>
<evidence type="ECO:0000313" key="12">
    <source>
        <dbReference type="Proteomes" id="UP000591073"/>
    </source>
</evidence>
<keyword evidence="3 10" id="KW-0812">Transmembrane</keyword>
<evidence type="ECO:0000256" key="9">
    <source>
        <dbReference type="ARBA" id="ARBA00023224"/>
    </source>
</evidence>
<dbReference type="InterPro" id="IPR000725">
    <property type="entry name" value="Olfact_rcpt"/>
</dbReference>
<organism evidence="11 12">
    <name type="scientific">Glaucidium brasilianum</name>
    <name type="common">Ferruginous pygmy-owl</name>
    <dbReference type="NCBI Taxonomy" id="78217"/>
    <lineage>
        <taxon>Eukaryota</taxon>
        <taxon>Metazoa</taxon>
        <taxon>Chordata</taxon>
        <taxon>Craniata</taxon>
        <taxon>Vertebrata</taxon>
        <taxon>Euteleostomi</taxon>
        <taxon>Archelosauria</taxon>
        <taxon>Archosauria</taxon>
        <taxon>Dinosauria</taxon>
        <taxon>Saurischia</taxon>
        <taxon>Theropoda</taxon>
        <taxon>Coelurosauria</taxon>
        <taxon>Aves</taxon>
        <taxon>Neognathae</taxon>
        <taxon>Neoaves</taxon>
        <taxon>Telluraves</taxon>
        <taxon>Strigiformes</taxon>
        <taxon>Strigidae</taxon>
        <taxon>Glaucidium</taxon>
    </lineage>
</organism>
<comment type="caution">
    <text evidence="11">The sequence shown here is derived from an EMBL/GenBank/DDBJ whole genome shotgun (WGS) entry which is preliminary data.</text>
</comment>
<evidence type="ECO:0000256" key="1">
    <source>
        <dbReference type="ARBA" id="ARBA00002936"/>
    </source>
</evidence>
<feature type="non-terminal residue" evidence="11">
    <location>
        <position position="1"/>
    </location>
</feature>
<proteinExistence type="predicted"/>
<dbReference type="PANTHER" id="PTHR48018">
    <property type="entry name" value="OLFACTORY RECEPTOR"/>
    <property type="match status" value="1"/>
</dbReference>
<reference evidence="11 12" key="1">
    <citation type="submission" date="2019-09" db="EMBL/GenBank/DDBJ databases">
        <title>Bird 10,000 Genomes (B10K) Project - Family phase.</title>
        <authorList>
            <person name="Zhang G."/>
        </authorList>
    </citation>
    <scope>NUCLEOTIDE SEQUENCE [LARGE SCALE GENOMIC DNA]</scope>
    <source>
        <strain evidence="11">B10K-DU-008-63</strain>
    </source>
</reference>
<dbReference type="SUPFAM" id="SSF81321">
    <property type="entry name" value="Family A G protein-coupled receptor-like"/>
    <property type="match status" value="1"/>
</dbReference>
<dbReference type="AlphaFoldDB" id="A0A7L0SCG7"/>
<accession>A0A7L0SCG7</accession>
<dbReference type="Proteomes" id="UP000591073">
    <property type="component" value="Unassembled WGS sequence"/>
</dbReference>
<dbReference type="Gene3D" id="1.20.1070.10">
    <property type="entry name" value="Rhodopsin 7-helix transmembrane proteins"/>
    <property type="match status" value="1"/>
</dbReference>
<dbReference type="EMBL" id="VXAP01001556">
    <property type="protein sequence ID" value="NXL40367.1"/>
    <property type="molecule type" value="Genomic_DNA"/>
</dbReference>
<keyword evidence="8" id="KW-0325">Glycoprotein</keyword>
<dbReference type="Pfam" id="PF13853">
    <property type="entry name" value="7tm_4"/>
    <property type="match status" value="1"/>
</dbReference>
<keyword evidence="6 10" id="KW-0472">Membrane</keyword>
<evidence type="ECO:0000313" key="11">
    <source>
        <dbReference type="EMBL" id="NXL40367.1"/>
    </source>
</evidence>
<feature type="non-terminal residue" evidence="11">
    <location>
        <position position="89"/>
    </location>
</feature>
<sequence length="89" mass="10004">KPTEAPEPGNHTLLTAFVLSGLSNHPQLQHLLFFTFCLMYTIAIIGNLLIFMVTVHPTLRTPMYFFLRVLSFLDISTALIVVSKLSVEL</sequence>
<keyword evidence="12" id="KW-1185">Reference proteome</keyword>
<evidence type="ECO:0000256" key="6">
    <source>
        <dbReference type="ARBA" id="ARBA00023136"/>
    </source>
</evidence>
<dbReference type="OrthoDB" id="6147321at2759"/>
<evidence type="ECO:0000256" key="10">
    <source>
        <dbReference type="SAM" id="Phobius"/>
    </source>
</evidence>
<evidence type="ECO:0000256" key="5">
    <source>
        <dbReference type="ARBA" id="ARBA00023040"/>
    </source>
</evidence>
<keyword evidence="4 10" id="KW-1133">Transmembrane helix</keyword>
<comment type="function">
    <text evidence="1">Odorant receptor.</text>
</comment>
<keyword evidence="5" id="KW-0297">G-protein coupled receptor</keyword>
<comment type="subcellular location">
    <subcellularLocation>
        <location evidence="2">Membrane</location>
        <topology evidence="2">Multi-pass membrane protein</topology>
    </subcellularLocation>
</comment>